<evidence type="ECO:0000313" key="2">
    <source>
        <dbReference type="EMBL" id="EAR12610.1"/>
    </source>
</evidence>
<keyword evidence="1" id="KW-0812">Transmembrane</keyword>
<keyword evidence="1" id="KW-1133">Transmembrane helix</keyword>
<dbReference type="AlphaFoldDB" id="A4BZL7"/>
<name>A4BZL7_9FLAO</name>
<dbReference type="HOGENOM" id="CLU_2082669_0_0_10"/>
<gene>
    <name evidence="2" type="ORF">PI23P_08290</name>
</gene>
<keyword evidence="3" id="KW-1185">Reference proteome</keyword>
<dbReference type="STRING" id="313594.PI23P_08290"/>
<dbReference type="EMBL" id="AAOG01000002">
    <property type="protein sequence ID" value="EAR12610.1"/>
    <property type="molecule type" value="Genomic_DNA"/>
</dbReference>
<dbReference type="OrthoDB" id="823324at2"/>
<feature type="transmembrane region" description="Helical" evidence="1">
    <location>
        <begin position="30"/>
        <end position="52"/>
    </location>
</feature>
<dbReference type="Proteomes" id="UP000003053">
    <property type="component" value="Unassembled WGS sequence"/>
</dbReference>
<evidence type="ECO:0000313" key="3">
    <source>
        <dbReference type="Proteomes" id="UP000003053"/>
    </source>
</evidence>
<dbReference type="RefSeq" id="WP_004570278.1">
    <property type="nucleotide sequence ID" value="NZ_CH724148.1"/>
</dbReference>
<reference evidence="2 3" key="1">
    <citation type="submission" date="2006-02" db="EMBL/GenBank/DDBJ databases">
        <authorList>
            <person name="Murray A."/>
            <person name="Staley J."/>
            <person name="Ferriera S."/>
            <person name="Johnson J."/>
            <person name="Kravitz S."/>
            <person name="Halpern A."/>
            <person name="Remington K."/>
            <person name="Beeson K."/>
            <person name="Tran B."/>
            <person name="Rogers Y.-H."/>
            <person name="Friedman R."/>
            <person name="Venter J.C."/>
        </authorList>
    </citation>
    <scope>NUCLEOTIDE SEQUENCE [LARGE SCALE GENOMIC DNA]</scope>
    <source>
        <strain evidence="2 3">23-P</strain>
    </source>
</reference>
<evidence type="ECO:0000256" key="1">
    <source>
        <dbReference type="SAM" id="Phobius"/>
    </source>
</evidence>
<accession>A4BZL7</accession>
<keyword evidence="1" id="KW-0472">Membrane</keyword>
<proteinExistence type="predicted"/>
<dbReference type="eggNOG" id="ENOG5033TBV">
    <property type="taxonomic scope" value="Bacteria"/>
</dbReference>
<sequence length="117" mass="12795">MPSEAGSKGIIAANTIITGIPKLTTSKTDFIGFILVPIMIGNVTTFSLIPLIEIYDVYELRDENSSQSFLIAHSKGTNKLPEKIIIVAGVLKELKANKNEKKASKMFLEAVYHMGIN</sequence>
<comment type="caution">
    <text evidence="2">The sequence shown here is derived from an EMBL/GenBank/DDBJ whole genome shotgun (WGS) entry which is preliminary data.</text>
</comment>
<organism evidence="2 3">
    <name type="scientific">Polaribacter irgensii 23-P</name>
    <dbReference type="NCBI Taxonomy" id="313594"/>
    <lineage>
        <taxon>Bacteria</taxon>
        <taxon>Pseudomonadati</taxon>
        <taxon>Bacteroidota</taxon>
        <taxon>Flavobacteriia</taxon>
        <taxon>Flavobacteriales</taxon>
        <taxon>Flavobacteriaceae</taxon>
    </lineage>
</organism>
<protein>
    <submittedName>
        <fullName evidence="2">Uncharacterized protein</fullName>
    </submittedName>
</protein>